<dbReference type="EnsemblMetazoa" id="GPPI040189-RA">
    <property type="protein sequence ID" value="GPPI040189-PA"/>
    <property type="gene ID" value="GPPI040189"/>
</dbReference>
<evidence type="ECO:0000256" key="1">
    <source>
        <dbReference type="SAM" id="MobiDB-lite"/>
    </source>
</evidence>
<accession>A0A1B0BTN3</accession>
<dbReference type="AlphaFoldDB" id="A0A1B0BTN3"/>
<name>A0A1B0BTN3_9MUSC</name>
<reference evidence="3" key="1">
    <citation type="submission" date="2015-01" db="EMBL/GenBank/DDBJ databases">
        <authorList>
            <person name="Aksoy S."/>
            <person name="Warren W."/>
            <person name="Wilson R.K."/>
        </authorList>
    </citation>
    <scope>NUCLEOTIDE SEQUENCE [LARGE SCALE GENOMIC DNA]</scope>
    <source>
        <strain evidence="3">IAEA</strain>
    </source>
</reference>
<organism evidence="2 3">
    <name type="scientific">Glossina palpalis gambiensis</name>
    <dbReference type="NCBI Taxonomy" id="67801"/>
    <lineage>
        <taxon>Eukaryota</taxon>
        <taxon>Metazoa</taxon>
        <taxon>Ecdysozoa</taxon>
        <taxon>Arthropoda</taxon>
        <taxon>Hexapoda</taxon>
        <taxon>Insecta</taxon>
        <taxon>Pterygota</taxon>
        <taxon>Neoptera</taxon>
        <taxon>Endopterygota</taxon>
        <taxon>Diptera</taxon>
        <taxon>Brachycera</taxon>
        <taxon>Muscomorpha</taxon>
        <taxon>Hippoboscoidea</taxon>
        <taxon>Glossinidae</taxon>
        <taxon>Glossina</taxon>
    </lineage>
</organism>
<dbReference type="STRING" id="67801.A0A1B0BTN3"/>
<feature type="compositionally biased region" description="Polar residues" evidence="1">
    <location>
        <begin position="256"/>
        <end position="271"/>
    </location>
</feature>
<sequence>MWDRPYGKNGETKKIILCAQAGQTKCTIKSRLLQELLRHSLDKFEQPDRIYNLQKMPLPPHEFLQNIIGVNDGILTSNMHTLEQNITTPSKLLYAKGDYTPNHVRWSDAYCPQTPFETYRGIYATMPPLTMQSSYQVTSSIRSQNCATPRYIGDGNSGSFSCQQTPIYQSSTSQYYNPLETDSYLPSYDVEYLNHMYVFASPLYQTAWSPPTSMQYSSSHTPMFGSVRDSELDGDSSINNNIGGSFHRHVYPPNDEISSPNTNATSAFNSIRDTDTDDSNQLSAQRQKPHVYATNCEDGSSPSRHQPNLNDLDNSENGLLLDDDERTLILSPSCCDFNES</sequence>
<dbReference type="EMBL" id="JXJN01020272">
    <property type="status" value="NOT_ANNOTATED_CDS"/>
    <property type="molecule type" value="Genomic_DNA"/>
</dbReference>
<proteinExistence type="predicted"/>
<protein>
    <submittedName>
        <fullName evidence="2">Uncharacterized protein</fullName>
    </submittedName>
</protein>
<evidence type="ECO:0000313" key="2">
    <source>
        <dbReference type="EnsemblMetazoa" id="GPPI040189-PA"/>
    </source>
</evidence>
<reference evidence="2" key="2">
    <citation type="submission" date="2020-05" db="UniProtKB">
        <authorList>
            <consortium name="EnsemblMetazoa"/>
        </authorList>
    </citation>
    <scope>IDENTIFICATION</scope>
    <source>
        <strain evidence="2">IAEA</strain>
    </source>
</reference>
<dbReference type="VEuPathDB" id="VectorBase:GPPI040189"/>
<keyword evidence="3" id="KW-1185">Reference proteome</keyword>
<feature type="region of interest" description="Disordered" evidence="1">
    <location>
        <begin position="225"/>
        <end position="318"/>
    </location>
</feature>
<feature type="compositionally biased region" description="Polar residues" evidence="1">
    <location>
        <begin position="297"/>
        <end position="317"/>
    </location>
</feature>
<evidence type="ECO:0000313" key="3">
    <source>
        <dbReference type="Proteomes" id="UP000092460"/>
    </source>
</evidence>
<dbReference type="Proteomes" id="UP000092460">
    <property type="component" value="Unassembled WGS sequence"/>
</dbReference>